<dbReference type="OrthoDB" id="957546at2"/>
<evidence type="ECO:0000256" key="2">
    <source>
        <dbReference type="ARBA" id="ARBA00023015"/>
    </source>
</evidence>
<protein>
    <submittedName>
        <fullName evidence="7">DNA-directed RNA polymerase specialized sigma subunit</fullName>
    </submittedName>
</protein>
<gene>
    <name evidence="7" type="ordered locus">CHU_1160</name>
</gene>
<evidence type="ECO:0000259" key="6">
    <source>
        <dbReference type="Pfam" id="PF04542"/>
    </source>
</evidence>
<dbReference type="InterPro" id="IPR013324">
    <property type="entry name" value="RNA_pol_sigma_r3/r4-like"/>
</dbReference>
<comment type="similarity">
    <text evidence="1">Belongs to the sigma-70 factor family. ECF subfamily.</text>
</comment>
<feature type="domain" description="RNA polymerase sigma-70 region 2" evidence="6">
    <location>
        <begin position="24"/>
        <end position="93"/>
    </location>
</feature>
<dbReference type="Gene3D" id="1.10.1740.10">
    <property type="match status" value="1"/>
</dbReference>
<dbReference type="PANTHER" id="PTHR43133:SF8">
    <property type="entry name" value="RNA POLYMERASE SIGMA FACTOR HI_1459-RELATED"/>
    <property type="match status" value="1"/>
</dbReference>
<proteinExistence type="inferred from homology"/>
<name>A0A6N4SQ61_CYTH3</name>
<sequence length="191" mass="22140">MKDINRTIVECIKNRQNEKALSYLYSHTLKKVKGYILSNSGTQDEANDIFQDAVIIFFKSVIENKFEDNLSVDAYLFTISKNLWINAAKRKRKLVHVDIEDQHLSAESYNQLDSMISAEKRKALDIAYSKLEDACRKLLGLVAYEKLSMKELQEKMQLSSENAAKTMHYRCKQSFHKIIKENSDLLNILKP</sequence>
<dbReference type="InterPro" id="IPR036388">
    <property type="entry name" value="WH-like_DNA-bd_sf"/>
</dbReference>
<dbReference type="EMBL" id="CP000383">
    <property type="protein sequence ID" value="ABG58435.1"/>
    <property type="molecule type" value="Genomic_DNA"/>
</dbReference>
<dbReference type="GO" id="GO:0003677">
    <property type="term" value="F:DNA binding"/>
    <property type="evidence" value="ECO:0007669"/>
    <property type="project" value="UniProtKB-KW"/>
</dbReference>
<dbReference type="KEGG" id="chu:CHU_1160"/>
<reference evidence="7 8" key="1">
    <citation type="journal article" date="2007" name="Appl. Environ. Microbiol.">
        <title>Genome sequence of the cellulolytic gliding bacterium Cytophaga hutchinsonii.</title>
        <authorList>
            <person name="Xie G."/>
            <person name="Bruce D.C."/>
            <person name="Challacombe J.F."/>
            <person name="Chertkov O."/>
            <person name="Detter J.C."/>
            <person name="Gilna P."/>
            <person name="Han C.S."/>
            <person name="Lucas S."/>
            <person name="Misra M."/>
            <person name="Myers G.L."/>
            <person name="Richardson P."/>
            <person name="Tapia R."/>
            <person name="Thayer N."/>
            <person name="Thompson L.S."/>
            <person name="Brettin T.S."/>
            <person name="Henrissat B."/>
            <person name="Wilson D.B."/>
            <person name="McBride M.J."/>
        </authorList>
    </citation>
    <scope>NUCLEOTIDE SEQUENCE [LARGE SCALE GENOMIC DNA]</scope>
    <source>
        <strain evidence="8">ATCC 33406 / DSM 1761 / CIP 103989 / NBRC 15051 / NCIMB 9469 / D465</strain>
    </source>
</reference>
<dbReference type="PANTHER" id="PTHR43133">
    <property type="entry name" value="RNA POLYMERASE ECF-TYPE SIGMA FACTO"/>
    <property type="match status" value="1"/>
</dbReference>
<dbReference type="InterPro" id="IPR007627">
    <property type="entry name" value="RNA_pol_sigma70_r2"/>
</dbReference>
<dbReference type="RefSeq" id="WP_011584550.1">
    <property type="nucleotide sequence ID" value="NC_008255.1"/>
</dbReference>
<keyword evidence="8" id="KW-1185">Reference proteome</keyword>
<keyword evidence="2" id="KW-0805">Transcription regulation</keyword>
<evidence type="ECO:0000256" key="5">
    <source>
        <dbReference type="ARBA" id="ARBA00023163"/>
    </source>
</evidence>
<evidence type="ECO:0000313" key="7">
    <source>
        <dbReference type="EMBL" id="ABG58435.1"/>
    </source>
</evidence>
<dbReference type="GO" id="GO:0006352">
    <property type="term" value="P:DNA-templated transcription initiation"/>
    <property type="evidence" value="ECO:0007669"/>
    <property type="project" value="InterPro"/>
</dbReference>
<dbReference type="Gene3D" id="1.10.10.10">
    <property type="entry name" value="Winged helix-like DNA-binding domain superfamily/Winged helix DNA-binding domain"/>
    <property type="match status" value="1"/>
</dbReference>
<dbReference type="SUPFAM" id="SSF88946">
    <property type="entry name" value="Sigma2 domain of RNA polymerase sigma factors"/>
    <property type="match status" value="1"/>
</dbReference>
<dbReference type="NCBIfam" id="TIGR02937">
    <property type="entry name" value="sigma70-ECF"/>
    <property type="match status" value="1"/>
</dbReference>
<accession>A0A6N4SQ61</accession>
<keyword evidence="4" id="KW-0238">DNA-binding</keyword>
<organism evidence="7 8">
    <name type="scientific">Cytophaga hutchinsonii (strain ATCC 33406 / DSM 1761 / CIP 103989 / NBRC 15051 / NCIMB 9469 / D465)</name>
    <dbReference type="NCBI Taxonomy" id="269798"/>
    <lineage>
        <taxon>Bacteria</taxon>
        <taxon>Pseudomonadati</taxon>
        <taxon>Bacteroidota</taxon>
        <taxon>Cytophagia</taxon>
        <taxon>Cytophagales</taxon>
        <taxon>Cytophagaceae</taxon>
        <taxon>Cytophaga</taxon>
    </lineage>
</organism>
<evidence type="ECO:0000256" key="1">
    <source>
        <dbReference type="ARBA" id="ARBA00010641"/>
    </source>
</evidence>
<evidence type="ECO:0000256" key="3">
    <source>
        <dbReference type="ARBA" id="ARBA00023082"/>
    </source>
</evidence>
<keyword evidence="5" id="KW-0804">Transcription</keyword>
<dbReference type="AlphaFoldDB" id="A0A6N4SQ61"/>
<evidence type="ECO:0000313" key="8">
    <source>
        <dbReference type="Proteomes" id="UP000001822"/>
    </source>
</evidence>
<dbReference type="Proteomes" id="UP000001822">
    <property type="component" value="Chromosome"/>
</dbReference>
<dbReference type="SUPFAM" id="SSF88659">
    <property type="entry name" value="Sigma3 and sigma4 domains of RNA polymerase sigma factors"/>
    <property type="match status" value="1"/>
</dbReference>
<dbReference type="InterPro" id="IPR013325">
    <property type="entry name" value="RNA_pol_sigma_r2"/>
</dbReference>
<dbReference type="InterPro" id="IPR039425">
    <property type="entry name" value="RNA_pol_sigma-70-like"/>
</dbReference>
<dbReference type="GO" id="GO:0016987">
    <property type="term" value="F:sigma factor activity"/>
    <property type="evidence" value="ECO:0007669"/>
    <property type="project" value="UniProtKB-KW"/>
</dbReference>
<dbReference type="SMR" id="A0A6N4SQ61"/>
<evidence type="ECO:0000256" key="4">
    <source>
        <dbReference type="ARBA" id="ARBA00023125"/>
    </source>
</evidence>
<keyword evidence="7" id="KW-0240">DNA-directed RNA polymerase</keyword>
<dbReference type="GO" id="GO:0000428">
    <property type="term" value="C:DNA-directed RNA polymerase complex"/>
    <property type="evidence" value="ECO:0007669"/>
    <property type="project" value="UniProtKB-KW"/>
</dbReference>
<keyword evidence="3" id="KW-0731">Sigma factor</keyword>
<dbReference type="Pfam" id="PF04542">
    <property type="entry name" value="Sigma70_r2"/>
    <property type="match status" value="1"/>
</dbReference>
<dbReference type="InterPro" id="IPR014284">
    <property type="entry name" value="RNA_pol_sigma-70_dom"/>
</dbReference>